<keyword evidence="1" id="KW-0732">Signal</keyword>
<dbReference type="CDD" id="cd04276">
    <property type="entry name" value="ZnMc_MMP_like_2"/>
    <property type="match status" value="1"/>
</dbReference>
<dbReference type="InterPro" id="IPR024079">
    <property type="entry name" value="MetalloPept_cat_dom_sf"/>
</dbReference>
<feature type="domain" description="DUF5117" evidence="3">
    <location>
        <begin position="101"/>
        <end position="306"/>
    </location>
</feature>
<evidence type="ECO:0000259" key="3">
    <source>
        <dbReference type="Pfam" id="PF17148"/>
    </source>
</evidence>
<dbReference type="PANTHER" id="PTHR38478">
    <property type="entry name" value="PEPTIDASE M1A AND M12B"/>
    <property type="match status" value="1"/>
</dbReference>
<dbReference type="InterPro" id="IPR033413">
    <property type="entry name" value="DUF5117"/>
</dbReference>
<organism evidence="5 6">
    <name type="scientific">Dyadobacter endophyticus</name>
    <dbReference type="NCBI Taxonomy" id="1749036"/>
    <lineage>
        <taxon>Bacteria</taxon>
        <taxon>Pseudomonadati</taxon>
        <taxon>Bacteroidota</taxon>
        <taxon>Cytophagia</taxon>
        <taxon>Cytophagales</taxon>
        <taxon>Spirosomataceae</taxon>
        <taxon>Dyadobacter</taxon>
    </lineage>
</organism>
<accession>A0ABQ1YHU1</accession>
<evidence type="ECO:0000313" key="6">
    <source>
        <dbReference type="Proteomes" id="UP000600214"/>
    </source>
</evidence>
<keyword evidence="6" id="KW-1185">Reference proteome</keyword>
<dbReference type="InterPro" id="IPR033428">
    <property type="entry name" value="DUF5118"/>
</dbReference>
<evidence type="ECO:0000259" key="4">
    <source>
        <dbReference type="Pfam" id="PF17162"/>
    </source>
</evidence>
<feature type="chain" id="PRO_5045122286" description="Peptidase" evidence="1">
    <location>
        <begin position="21"/>
        <end position="854"/>
    </location>
</feature>
<name>A0ABQ1YHU1_9BACT</name>
<feature type="domain" description="EcxA zinc-binding" evidence="2">
    <location>
        <begin position="433"/>
        <end position="738"/>
    </location>
</feature>
<gene>
    <name evidence="5" type="ORF">GCM10007423_09090</name>
</gene>
<reference evidence="6" key="1">
    <citation type="journal article" date="2019" name="Int. J. Syst. Evol. Microbiol.">
        <title>The Global Catalogue of Microorganisms (GCM) 10K type strain sequencing project: providing services to taxonomists for standard genome sequencing and annotation.</title>
        <authorList>
            <consortium name="The Broad Institute Genomics Platform"/>
            <consortium name="The Broad Institute Genome Sequencing Center for Infectious Disease"/>
            <person name="Wu L."/>
            <person name="Ma J."/>
        </authorList>
    </citation>
    <scope>NUCLEOTIDE SEQUENCE [LARGE SCALE GENOMIC DNA]</scope>
    <source>
        <strain evidence="6">CGMCC 1.15288</strain>
    </source>
</reference>
<feature type="domain" description="DUF5118" evidence="4">
    <location>
        <begin position="48"/>
        <end position="87"/>
    </location>
</feature>
<dbReference type="InterPro" id="IPR032534">
    <property type="entry name" value="EcxA_zinc-bd"/>
</dbReference>
<protein>
    <recommendedName>
        <fullName evidence="7">Peptidase</fullName>
    </recommendedName>
</protein>
<dbReference type="Proteomes" id="UP000600214">
    <property type="component" value="Unassembled WGS sequence"/>
</dbReference>
<feature type="signal peptide" evidence="1">
    <location>
        <begin position="1"/>
        <end position="20"/>
    </location>
</feature>
<dbReference type="InterPro" id="IPR034032">
    <property type="entry name" value="Zn_MMP-like_bac"/>
</dbReference>
<dbReference type="Pfam" id="PF17148">
    <property type="entry name" value="DUF5117"/>
    <property type="match status" value="1"/>
</dbReference>
<dbReference type="RefSeq" id="WP_188929085.1">
    <property type="nucleotide sequence ID" value="NZ_BMIA01000001.1"/>
</dbReference>
<evidence type="ECO:0000259" key="2">
    <source>
        <dbReference type="Pfam" id="PF16313"/>
    </source>
</evidence>
<evidence type="ECO:0008006" key="7">
    <source>
        <dbReference type="Google" id="ProtNLM"/>
    </source>
</evidence>
<sequence length="854" mass="93098">MKSRFYALAVLLAAGTLSFAQNPGAAPGARATTPGAAAPATSIASATQGMKKYEGFFNFYYDEKTGKVLLEVDKLDKDFLYFASLSEGVGNGGPERGQASSALAKFIKVGPKVLLVEPVTNYRAITQNADEQKAVDNAFAKSVIWGFAPVAVEGEKLLIDLTPFIIRDSQNIAARLGVRRVSGPVSVAQPSGGGGTYRLDESRSVVYLENTKNFPKNTEFEAMVTFIGGSPNVNRFGGGGSSLAPDPSAVTINMHQSFVELPDGNYKPRRFDPRSAFGMFSYMDFSAPMTEPITKRFIRRHRLEKKNPGSAPSEAVEPIVYYIDRGAPEPVKAALIEGGAYWNEAFEAAGYKNAFQVKELPAGADPMDIRYNVVNWINRTGAPRGFSSGASYIDPRTGEIIKGVVTLGSDRHRQDYLIAEGLLQPYEDGKKTTNAMQELALARVRQLSAHEIGHTLGFNHNFAASPKDRGSVMDYPFPRFSLKADGTVDVSDSYAKGIGAWDKRAVMWGYTEFPKAADEEAGLEKIMQETLKQGFLYIPDIGGNAHPTSHQWDDGANPIDQMTNIMKVRRKVLDNFSEKAIQKGEPMATIEEVLVPIYLLHRYQVEAVAKSVGGLYFTHAVKNDGQVTTRMVEPKEQWRALESLLSTITPEALALPEALISKIPPRPSGYPASLETFTGHTGPTFDPIAAAETAAGTTISYLLNPERAARLIEYNARDPKQPGLMPVIDKLLEKTWKSSPVDGYKGELQTLVNNLSLKYLLMLAADPQAPENVRGEALLKVGELSEWLKGQLVAAAPKQKANMLFALSRIDEFGKNPVKFEPGSVLDMPPGAPIMGHIDFMGCSQTHSADHISE</sequence>
<dbReference type="SUPFAM" id="SSF55486">
    <property type="entry name" value="Metalloproteases ('zincins'), catalytic domain"/>
    <property type="match status" value="1"/>
</dbReference>
<dbReference type="Gene3D" id="3.40.390.10">
    <property type="entry name" value="Collagenase (Catalytic Domain)"/>
    <property type="match status" value="1"/>
</dbReference>
<dbReference type="Pfam" id="PF17162">
    <property type="entry name" value="DUF5118"/>
    <property type="match status" value="1"/>
</dbReference>
<evidence type="ECO:0000313" key="5">
    <source>
        <dbReference type="EMBL" id="GGH25116.1"/>
    </source>
</evidence>
<dbReference type="EMBL" id="BMIA01000001">
    <property type="protein sequence ID" value="GGH25116.1"/>
    <property type="molecule type" value="Genomic_DNA"/>
</dbReference>
<proteinExistence type="predicted"/>
<dbReference type="Pfam" id="PF16313">
    <property type="entry name" value="DUF4953"/>
    <property type="match status" value="1"/>
</dbReference>
<comment type="caution">
    <text evidence="5">The sequence shown here is derived from an EMBL/GenBank/DDBJ whole genome shotgun (WGS) entry which is preliminary data.</text>
</comment>
<evidence type="ECO:0000256" key="1">
    <source>
        <dbReference type="SAM" id="SignalP"/>
    </source>
</evidence>
<dbReference type="PANTHER" id="PTHR38478:SF1">
    <property type="entry name" value="ZINC DEPENDENT METALLOPROTEASE DOMAIN LIPOPROTEIN"/>
    <property type="match status" value="1"/>
</dbReference>